<feature type="region of interest" description="Disordered" evidence="1">
    <location>
        <begin position="42"/>
        <end position="92"/>
    </location>
</feature>
<evidence type="ECO:0000313" key="3">
    <source>
        <dbReference type="EMBL" id="SVA75148.1"/>
    </source>
</evidence>
<organism evidence="3">
    <name type="scientific">marine metagenome</name>
    <dbReference type="NCBI Taxonomy" id="408172"/>
    <lineage>
        <taxon>unclassified sequences</taxon>
        <taxon>metagenomes</taxon>
        <taxon>ecological metagenomes</taxon>
    </lineage>
</organism>
<keyword evidence="2" id="KW-1133">Transmembrane helix</keyword>
<gene>
    <name evidence="3" type="ORF">METZ01_LOCUS128002</name>
</gene>
<keyword evidence="2" id="KW-0812">Transmembrane</keyword>
<accession>A0A381YDN1</accession>
<evidence type="ECO:0000256" key="2">
    <source>
        <dbReference type="SAM" id="Phobius"/>
    </source>
</evidence>
<sequence>VSTSTILIGMLGAASACIFFYLLRFKASAKQTNRNDRIDWYGSESKRLDPEATAEQSADIEKPPVETHEPTNQAIDRAPPPQAIPSSSPIQATSPRINKWLVAAVVILVVVVLLSFYESTNA</sequence>
<protein>
    <submittedName>
        <fullName evidence="3">Uncharacterized protein</fullName>
    </submittedName>
</protein>
<evidence type="ECO:0000256" key="1">
    <source>
        <dbReference type="SAM" id="MobiDB-lite"/>
    </source>
</evidence>
<feature type="non-terminal residue" evidence="3">
    <location>
        <position position="1"/>
    </location>
</feature>
<reference evidence="3" key="1">
    <citation type="submission" date="2018-05" db="EMBL/GenBank/DDBJ databases">
        <authorList>
            <person name="Lanie J.A."/>
            <person name="Ng W.-L."/>
            <person name="Kazmierczak K.M."/>
            <person name="Andrzejewski T.M."/>
            <person name="Davidsen T.M."/>
            <person name="Wayne K.J."/>
            <person name="Tettelin H."/>
            <person name="Glass J.I."/>
            <person name="Rusch D."/>
            <person name="Podicherti R."/>
            <person name="Tsui H.-C.T."/>
            <person name="Winkler M.E."/>
        </authorList>
    </citation>
    <scope>NUCLEOTIDE SEQUENCE</scope>
</reference>
<name>A0A381YDN1_9ZZZZ</name>
<proteinExistence type="predicted"/>
<feature type="compositionally biased region" description="Basic and acidic residues" evidence="1">
    <location>
        <begin position="59"/>
        <end position="69"/>
    </location>
</feature>
<dbReference type="EMBL" id="UINC01017990">
    <property type="protein sequence ID" value="SVA75148.1"/>
    <property type="molecule type" value="Genomic_DNA"/>
</dbReference>
<keyword evidence="2" id="KW-0472">Membrane</keyword>
<dbReference type="AlphaFoldDB" id="A0A381YDN1"/>
<feature type="transmembrane region" description="Helical" evidence="2">
    <location>
        <begin position="100"/>
        <end position="117"/>
    </location>
</feature>
<feature type="transmembrane region" description="Helical" evidence="2">
    <location>
        <begin position="6"/>
        <end position="23"/>
    </location>
</feature>